<protein>
    <submittedName>
        <fullName evidence="1">Uncharacterized protein</fullName>
    </submittedName>
</protein>
<reference evidence="1 2" key="1">
    <citation type="journal article" date="2017" name="Genome Announc.">
        <title>Complete Genome Sequence of Burkholderia stabilis FERMP-21014.</title>
        <authorList>
            <person name="Konishi K."/>
            <person name="Kumagai T."/>
            <person name="Sakasegawa S."/>
            <person name="Tamura T."/>
        </authorList>
    </citation>
    <scope>NUCLEOTIDE SEQUENCE [LARGE SCALE GENOMIC DNA]</scope>
    <source>
        <strain evidence="1 2">FERMP-21014</strain>
    </source>
</reference>
<evidence type="ECO:0000313" key="1">
    <source>
        <dbReference type="EMBL" id="BAX60863.1"/>
    </source>
</evidence>
<proteinExistence type="predicted"/>
<name>A0A1Y1BLU2_9BURK</name>
<organism evidence="1 2">
    <name type="scientific">Burkholderia stabilis</name>
    <dbReference type="NCBI Taxonomy" id="95485"/>
    <lineage>
        <taxon>Bacteria</taxon>
        <taxon>Pseudomonadati</taxon>
        <taxon>Pseudomonadota</taxon>
        <taxon>Betaproteobacteria</taxon>
        <taxon>Burkholderiales</taxon>
        <taxon>Burkholderiaceae</taxon>
        <taxon>Burkholderia</taxon>
        <taxon>Burkholderia cepacia complex</taxon>
    </lineage>
</organism>
<sequence>MPPVAVFAVPVVAAPEPSATEPATFALAPEPNACAFDALDTAALPIAMPPAVVTVLLLPNATEP</sequence>
<gene>
    <name evidence="1" type="ORF">BSFP_037290</name>
</gene>
<evidence type="ECO:0000313" key="2">
    <source>
        <dbReference type="Proteomes" id="UP000218432"/>
    </source>
</evidence>
<accession>A0A1Y1BLU2</accession>
<dbReference type="EMBL" id="AP018112">
    <property type="protein sequence ID" value="BAX60863.1"/>
    <property type="molecule type" value="Genomic_DNA"/>
</dbReference>
<dbReference type="AlphaFoldDB" id="A0A1Y1BLU2"/>
<dbReference type="Proteomes" id="UP000218432">
    <property type="component" value="Chromosome 2"/>
</dbReference>